<proteinExistence type="predicted"/>
<dbReference type="RefSeq" id="WP_092890149.1">
    <property type="nucleotide sequence ID" value="NZ_FOOI01000026.1"/>
</dbReference>
<gene>
    <name evidence="1" type="ORF">FHR37_002615</name>
    <name evidence="2" type="ORF">SAMN05421678_12625</name>
</gene>
<name>A0A1I3BSZ7_9ACTN</name>
<dbReference type="EMBL" id="FOOI01000026">
    <property type="protein sequence ID" value="SFH64871.1"/>
    <property type="molecule type" value="Genomic_DNA"/>
</dbReference>
<dbReference type="STRING" id="504797.SAMN05421678_12625"/>
<organism evidence="2 3">
    <name type="scientific">Actinopolymorpha cephalotaxi</name>
    <dbReference type="NCBI Taxonomy" id="504797"/>
    <lineage>
        <taxon>Bacteria</taxon>
        <taxon>Bacillati</taxon>
        <taxon>Actinomycetota</taxon>
        <taxon>Actinomycetes</taxon>
        <taxon>Propionibacteriales</taxon>
        <taxon>Actinopolymorphaceae</taxon>
        <taxon>Actinopolymorpha</taxon>
    </lineage>
</organism>
<evidence type="ECO:0000313" key="4">
    <source>
        <dbReference type="Proteomes" id="UP000533017"/>
    </source>
</evidence>
<accession>A0A1I3BSZ7</accession>
<keyword evidence="4" id="KW-1185">Reference proteome</keyword>
<dbReference type="EMBL" id="JACBZA010000001">
    <property type="protein sequence ID" value="NYH83764.1"/>
    <property type="molecule type" value="Genomic_DNA"/>
</dbReference>
<protein>
    <submittedName>
        <fullName evidence="2">Uncharacterized protein</fullName>
    </submittedName>
</protein>
<evidence type="ECO:0000313" key="1">
    <source>
        <dbReference type="EMBL" id="NYH83764.1"/>
    </source>
</evidence>
<evidence type="ECO:0000313" key="3">
    <source>
        <dbReference type="Proteomes" id="UP000199052"/>
    </source>
</evidence>
<dbReference type="Proteomes" id="UP000533017">
    <property type="component" value="Unassembled WGS sequence"/>
</dbReference>
<reference evidence="2 3" key="1">
    <citation type="submission" date="2016-10" db="EMBL/GenBank/DDBJ databases">
        <authorList>
            <person name="de Groot N.N."/>
        </authorList>
    </citation>
    <scope>NUCLEOTIDE SEQUENCE [LARGE SCALE GENOMIC DNA]</scope>
    <source>
        <strain evidence="2 3">CPCC 202808</strain>
    </source>
</reference>
<evidence type="ECO:0000313" key="2">
    <source>
        <dbReference type="EMBL" id="SFH64871.1"/>
    </source>
</evidence>
<sequence length="361" mass="36076">MSTPVTGVTTVATSARTYAVAGREETLDAVLVIVPLVRAATGRPFPARAAQPSVRTGHPHARARIASGGFLVVAGRPDLVLRSSVPFTTITVELAVPGEPVIRRDFSVPTGAPLPVHMPAWELDDPVRTITGTVRRVGFPFPVVPAATVTAGTGVAGAPFALALRTPLARDHAAGLVVRECTLTAGPVTTLAEPVVAGAVSVVLASSAGIGAGTVLEFGAAPVREHVVVQGPGPDPGQVLLRSPVVHSAPGGAPVTGHGVTLTGPSPVLTRAPRAGDGVLLLDSPLTGLTSTAAVRIDDGTSSEIRSPHAVSDLGGHVRLAGVRNLAALQLTATGPAGTGPALTTAIDPGGGPIIVDLATP</sequence>
<dbReference type="AlphaFoldDB" id="A0A1I3BSZ7"/>
<dbReference type="Proteomes" id="UP000199052">
    <property type="component" value="Unassembled WGS sequence"/>
</dbReference>
<reference evidence="1 4" key="2">
    <citation type="submission" date="2020-07" db="EMBL/GenBank/DDBJ databases">
        <title>Sequencing the genomes of 1000 actinobacteria strains.</title>
        <authorList>
            <person name="Klenk H.-P."/>
        </authorList>
    </citation>
    <scope>NUCLEOTIDE SEQUENCE [LARGE SCALE GENOMIC DNA]</scope>
    <source>
        <strain evidence="1 4">DSM 45117</strain>
    </source>
</reference>